<sequence>MADAMMIFNYKFFIRITFLGLSPAFKFLWNIISTYNLMKRYNKNETTSSSSQDYENAIQPSTSSNGEITSNLRQGDENEIQPSTSSNNETT</sequence>
<dbReference type="EMBL" id="CAJVPU010003941">
    <property type="protein sequence ID" value="CAG8525616.1"/>
    <property type="molecule type" value="Genomic_DNA"/>
</dbReference>
<protein>
    <submittedName>
        <fullName evidence="1">276_t:CDS:1</fullName>
    </submittedName>
</protein>
<keyword evidence="2" id="KW-1185">Reference proteome</keyword>
<name>A0ACA9LIE3_9GLOM</name>
<accession>A0ACA9LIE3</accession>
<comment type="caution">
    <text evidence="1">The sequence shown here is derived from an EMBL/GenBank/DDBJ whole genome shotgun (WGS) entry which is preliminary data.</text>
</comment>
<evidence type="ECO:0000313" key="1">
    <source>
        <dbReference type="EMBL" id="CAG8525616.1"/>
    </source>
</evidence>
<feature type="non-terminal residue" evidence="1">
    <location>
        <position position="91"/>
    </location>
</feature>
<organism evidence="1 2">
    <name type="scientific">Dentiscutata heterogama</name>
    <dbReference type="NCBI Taxonomy" id="1316150"/>
    <lineage>
        <taxon>Eukaryota</taxon>
        <taxon>Fungi</taxon>
        <taxon>Fungi incertae sedis</taxon>
        <taxon>Mucoromycota</taxon>
        <taxon>Glomeromycotina</taxon>
        <taxon>Glomeromycetes</taxon>
        <taxon>Diversisporales</taxon>
        <taxon>Gigasporaceae</taxon>
        <taxon>Dentiscutata</taxon>
    </lineage>
</organism>
<proteinExistence type="predicted"/>
<evidence type="ECO:0000313" key="2">
    <source>
        <dbReference type="Proteomes" id="UP000789702"/>
    </source>
</evidence>
<reference evidence="1" key="1">
    <citation type="submission" date="2021-06" db="EMBL/GenBank/DDBJ databases">
        <authorList>
            <person name="Kallberg Y."/>
            <person name="Tangrot J."/>
            <person name="Rosling A."/>
        </authorList>
    </citation>
    <scope>NUCLEOTIDE SEQUENCE</scope>
    <source>
        <strain evidence="1">IL203A</strain>
    </source>
</reference>
<dbReference type="Proteomes" id="UP000789702">
    <property type="component" value="Unassembled WGS sequence"/>
</dbReference>
<gene>
    <name evidence="1" type="ORF">DHETER_LOCUS4129</name>
</gene>